<dbReference type="EMBL" id="JAIWQS010000007">
    <property type="protein sequence ID" value="KAJ8759269.1"/>
    <property type="molecule type" value="Genomic_DNA"/>
</dbReference>
<name>A0AAV8SZC8_9ROSI</name>
<evidence type="ECO:0000256" key="4">
    <source>
        <dbReference type="ARBA" id="ARBA00022475"/>
    </source>
</evidence>
<keyword evidence="17" id="KW-1185">Reference proteome</keyword>
<protein>
    <recommendedName>
        <fullName evidence="18">Leucine-rich repeat-containing N-terminal plant-type domain-containing protein</fullName>
    </recommendedName>
</protein>
<evidence type="ECO:0000256" key="12">
    <source>
        <dbReference type="ARBA" id="ARBA00023180"/>
    </source>
</evidence>
<dbReference type="InterPro" id="IPR013210">
    <property type="entry name" value="LRR_N_plant-typ"/>
</dbReference>
<evidence type="ECO:0000256" key="1">
    <source>
        <dbReference type="ARBA" id="ARBA00004162"/>
    </source>
</evidence>
<evidence type="ECO:0008006" key="18">
    <source>
        <dbReference type="Google" id="ProtNLM"/>
    </source>
</evidence>
<dbReference type="PANTHER" id="PTHR27000:SF642">
    <property type="entry name" value="INACTIVE LEUCINE-RICH REPEAT RECEPTOR KINASE XIAO-RELATED"/>
    <property type="match status" value="1"/>
</dbReference>
<evidence type="ECO:0000313" key="17">
    <source>
        <dbReference type="Proteomes" id="UP001159364"/>
    </source>
</evidence>
<dbReference type="FunFam" id="3.80.10.10:FF:000041">
    <property type="entry name" value="LRR receptor-like serine/threonine-protein kinase ERECTA"/>
    <property type="match status" value="1"/>
</dbReference>
<comment type="caution">
    <text evidence="16">The sequence shown here is derived from an EMBL/GenBank/DDBJ whole genome shotgun (WGS) entry which is preliminary data.</text>
</comment>
<feature type="compositionally biased region" description="Low complexity" evidence="13">
    <location>
        <begin position="653"/>
        <end position="664"/>
    </location>
</feature>
<evidence type="ECO:0000259" key="15">
    <source>
        <dbReference type="Pfam" id="PF23598"/>
    </source>
</evidence>
<keyword evidence="12" id="KW-0325">Glycoprotein</keyword>
<dbReference type="InterPro" id="IPR001611">
    <property type="entry name" value="Leu-rich_rpt"/>
</dbReference>
<keyword evidence="11" id="KW-0675">Receptor</keyword>
<dbReference type="InterPro" id="IPR055414">
    <property type="entry name" value="LRR_R13L4/SHOC2-like"/>
</dbReference>
<evidence type="ECO:0000256" key="11">
    <source>
        <dbReference type="ARBA" id="ARBA00023170"/>
    </source>
</evidence>
<dbReference type="Pfam" id="PF23598">
    <property type="entry name" value="LRR_14"/>
    <property type="match status" value="1"/>
</dbReference>
<comment type="subcellular location">
    <subcellularLocation>
        <location evidence="1">Cell membrane</location>
        <topology evidence="1">Single-pass membrane protein</topology>
    </subcellularLocation>
    <subcellularLocation>
        <location evidence="2">Membrane</location>
        <topology evidence="2">Single-pass type I membrane protein</topology>
    </subcellularLocation>
</comment>
<keyword evidence="8" id="KW-0677">Repeat</keyword>
<proteinExistence type="inferred from homology"/>
<evidence type="ECO:0000313" key="16">
    <source>
        <dbReference type="EMBL" id="KAJ8759269.1"/>
    </source>
</evidence>
<dbReference type="Pfam" id="PF00560">
    <property type="entry name" value="LRR_1"/>
    <property type="match status" value="4"/>
</dbReference>
<gene>
    <name evidence="16" type="ORF">K2173_006789</name>
</gene>
<dbReference type="PANTHER" id="PTHR27000">
    <property type="entry name" value="LEUCINE-RICH REPEAT RECEPTOR-LIKE PROTEIN KINASE FAMILY PROTEIN-RELATED"/>
    <property type="match status" value="1"/>
</dbReference>
<comment type="similarity">
    <text evidence="3">Belongs to the RLP family.</text>
</comment>
<dbReference type="Proteomes" id="UP001159364">
    <property type="component" value="Linkage Group LG07"/>
</dbReference>
<keyword evidence="7" id="KW-0732">Signal</keyword>
<keyword evidence="4" id="KW-1003">Cell membrane</keyword>
<evidence type="ECO:0000256" key="13">
    <source>
        <dbReference type="SAM" id="MobiDB-lite"/>
    </source>
</evidence>
<organism evidence="16 17">
    <name type="scientific">Erythroxylum novogranatense</name>
    <dbReference type="NCBI Taxonomy" id="1862640"/>
    <lineage>
        <taxon>Eukaryota</taxon>
        <taxon>Viridiplantae</taxon>
        <taxon>Streptophyta</taxon>
        <taxon>Embryophyta</taxon>
        <taxon>Tracheophyta</taxon>
        <taxon>Spermatophyta</taxon>
        <taxon>Magnoliopsida</taxon>
        <taxon>eudicotyledons</taxon>
        <taxon>Gunneridae</taxon>
        <taxon>Pentapetalae</taxon>
        <taxon>rosids</taxon>
        <taxon>fabids</taxon>
        <taxon>Malpighiales</taxon>
        <taxon>Erythroxylaceae</taxon>
        <taxon>Erythroxylum</taxon>
    </lineage>
</organism>
<evidence type="ECO:0000256" key="5">
    <source>
        <dbReference type="ARBA" id="ARBA00022614"/>
    </source>
</evidence>
<reference evidence="16 17" key="1">
    <citation type="submission" date="2021-09" db="EMBL/GenBank/DDBJ databases">
        <title>Genomic insights and catalytic innovation underlie evolution of tropane alkaloids biosynthesis.</title>
        <authorList>
            <person name="Wang Y.-J."/>
            <person name="Tian T."/>
            <person name="Huang J.-P."/>
            <person name="Huang S.-X."/>
        </authorList>
    </citation>
    <scope>NUCLEOTIDE SEQUENCE [LARGE SCALE GENOMIC DNA]</scope>
    <source>
        <strain evidence="16">KIB-2018</strain>
        <tissue evidence="16">Leaf</tissue>
    </source>
</reference>
<evidence type="ECO:0000256" key="7">
    <source>
        <dbReference type="ARBA" id="ARBA00022729"/>
    </source>
</evidence>
<keyword evidence="5" id="KW-0433">Leucine-rich repeat</keyword>
<dbReference type="GO" id="GO:0005886">
    <property type="term" value="C:plasma membrane"/>
    <property type="evidence" value="ECO:0007669"/>
    <property type="project" value="UniProtKB-SubCell"/>
</dbReference>
<dbReference type="InterPro" id="IPR032675">
    <property type="entry name" value="LRR_dom_sf"/>
</dbReference>
<evidence type="ECO:0000256" key="9">
    <source>
        <dbReference type="ARBA" id="ARBA00022989"/>
    </source>
</evidence>
<keyword evidence="10" id="KW-0472">Membrane</keyword>
<feature type="region of interest" description="Disordered" evidence="13">
    <location>
        <begin position="636"/>
        <end position="664"/>
    </location>
</feature>
<evidence type="ECO:0000256" key="10">
    <source>
        <dbReference type="ARBA" id="ARBA00023136"/>
    </source>
</evidence>
<dbReference type="SMART" id="SM00369">
    <property type="entry name" value="LRR_TYP"/>
    <property type="match status" value="7"/>
</dbReference>
<dbReference type="Pfam" id="PF08263">
    <property type="entry name" value="LRRNT_2"/>
    <property type="match status" value="1"/>
</dbReference>
<dbReference type="InterPro" id="IPR003591">
    <property type="entry name" value="Leu-rich_rpt_typical-subtyp"/>
</dbReference>
<dbReference type="FunFam" id="3.80.10.10:FF:000213">
    <property type="entry name" value="Tyrosine-sulfated glycopeptide receptor 1"/>
    <property type="match status" value="1"/>
</dbReference>
<evidence type="ECO:0000256" key="8">
    <source>
        <dbReference type="ARBA" id="ARBA00022737"/>
    </source>
</evidence>
<evidence type="ECO:0000256" key="6">
    <source>
        <dbReference type="ARBA" id="ARBA00022692"/>
    </source>
</evidence>
<dbReference type="SUPFAM" id="SSF52047">
    <property type="entry name" value="RNI-like"/>
    <property type="match status" value="1"/>
</dbReference>
<keyword evidence="6" id="KW-0812">Transmembrane</keyword>
<dbReference type="Pfam" id="PF13855">
    <property type="entry name" value="LRR_8"/>
    <property type="match status" value="1"/>
</dbReference>
<feature type="domain" description="Disease resistance R13L4/SHOC-2-like LRR" evidence="15">
    <location>
        <begin position="70"/>
        <end position="282"/>
    </location>
</feature>
<keyword evidence="9" id="KW-1133">Transmembrane helix</keyword>
<dbReference type="AlphaFoldDB" id="A0AAV8SZC8"/>
<evidence type="ECO:0000256" key="2">
    <source>
        <dbReference type="ARBA" id="ARBA00004479"/>
    </source>
</evidence>
<dbReference type="SUPFAM" id="SSF52058">
    <property type="entry name" value="L domain-like"/>
    <property type="match status" value="1"/>
</dbReference>
<dbReference type="PRINTS" id="PR00019">
    <property type="entry name" value="LEURICHRPT"/>
</dbReference>
<feature type="domain" description="Leucine-rich repeat-containing N-terminal plant-type" evidence="14">
    <location>
        <begin position="2"/>
        <end position="40"/>
    </location>
</feature>
<dbReference type="PROSITE" id="PS51450">
    <property type="entry name" value="LRR"/>
    <property type="match status" value="1"/>
</dbReference>
<evidence type="ECO:0000259" key="14">
    <source>
        <dbReference type="Pfam" id="PF08263"/>
    </source>
</evidence>
<accession>A0AAV8SZC8</accession>
<evidence type="ECO:0000256" key="3">
    <source>
        <dbReference type="ARBA" id="ARBA00009592"/>
    </source>
</evidence>
<sequence length="684" mass="76595">MEEEREALQQLKNSINNPQISAFSNWHEEDCCQWREVECDVSRSVVKIFFQYVRTSQNTDDLWYPDATFFAKFKSLQELHLRGNSIGGFKSADALDNLKHLKILALGDNSISDDSHLCWRNMPALQVLDLRRNRLEGQVPRFICRSTSLTKLILSDNKLEGNIDACFGKMNSLQYLALSHNNFNGSFPSLLFKNLTNIKHFDISNNPFKGVIHLSVFANLTKLRYLAISHVHDSAIETESTAWLPSFSLDHLKLADCNLNNRSGNTLPSFLSTQYNLQSLDLSDNSLIGNIPYWLFCNVSTALYLGGNRFTSSFPSSRRNMSSSLSVLNMSDNALQSLPKNIHSTFPRLLILDVSRNILTGNIPESLGEMKQIRYMDFSVNKLSGEIPHTITSSNMSGLEFLDLSKNNLSGEIPHTITSSNMSGLEFLDLSINNLSGEIPSFSAPNLRMLILHRNRFQGQIPLQICQMEYLHFLDLSNNNLSGELHPCLDNVISFTSESYSNEVYPWRGHSDEAWTFKGMDVSCNMLTGTIPVQVSRLIGLNLLNMSHNLLTGQIPASLGDLTRVELLDLSYNKLFGALPSNLTSLEFLAVFNVSFNNLSGPTPPTVAQFSTFDETSYFGNPNLCGLPLPRKCKQADESSKENAKGQTEIEGSSSHKISSSSSSYTECESPIWLSLTILVYSFL</sequence>
<dbReference type="Gene3D" id="3.80.10.10">
    <property type="entry name" value="Ribonuclease Inhibitor"/>
    <property type="match status" value="3"/>
</dbReference>